<gene>
    <name evidence="1" type="ORF">EV421DRAFT_100651</name>
</gene>
<keyword evidence="2" id="KW-1185">Reference proteome</keyword>
<accession>A0AA39N3K9</accession>
<comment type="caution">
    <text evidence="1">The sequence shown here is derived from an EMBL/GenBank/DDBJ whole genome shotgun (WGS) entry which is preliminary data.</text>
</comment>
<dbReference type="Proteomes" id="UP001175226">
    <property type="component" value="Unassembled WGS sequence"/>
</dbReference>
<evidence type="ECO:0000313" key="2">
    <source>
        <dbReference type="Proteomes" id="UP001175226"/>
    </source>
</evidence>
<evidence type="ECO:0000313" key="1">
    <source>
        <dbReference type="EMBL" id="KAK0456901.1"/>
    </source>
</evidence>
<protein>
    <submittedName>
        <fullName evidence="1">Uncharacterized protein</fullName>
    </submittedName>
</protein>
<dbReference type="EMBL" id="JAUEPT010000001">
    <property type="protein sequence ID" value="KAK0456901.1"/>
    <property type="molecule type" value="Genomic_DNA"/>
</dbReference>
<reference evidence="1" key="1">
    <citation type="submission" date="2023-06" db="EMBL/GenBank/DDBJ databases">
        <authorList>
            <consortium name="Lawrence Berkeley National Laboratory"/>
            <person name="Ahrendt S."/>
            <person name="Sahu N."/>
            <person name="Indic B."/>
            <person name="Wong-Bajracharya J."/>
            <person name="Merenyi Z."/>
            <person name="Ke H.-M."/>
            <person name="Monk M."/>
            <person name="Kocsube S."/>
            <person name="Drula E."/>
            <person name="Lipzen A."/>
            <person name="Balint B."/>
            <person name="Henrissat B."/>
            <person name="Andreopoulos B."/>
            <person name="Martin F.M."/>
            <person name="Harder C.B."/>
            <person name="Rigling D."/>
            <person name="Ford K.L."/>
            <person name="Foster G.D."/>
            <person name="Pangilinan J."/>
            <person name="Papanicolaou A."/>
            <person name="Barry K."/>
            <person name="LaButti K."/>
            <person name="Viragh M."/>
            <person name="Koriabine M."/>
            <person name="Yan M."/>
            <person name="Riley R."/>
            <person name="Champramary S."/>
            <person name="Plett K.L."/>
            <person name="Tsai I.J."/>
            <person name="Slot J."/>
            <person name="Sipos G."/>
            <person name="Plett J."/>
            <person name="Nagy L.G."/>
            <person name="Grigoriev I.V."/>
        </authorList>
    </citation>
    <scope>NUCLEOTIDE SEQUENCE</scope>
    <source>
        <strain evidence="1">FPL87.14</strain>
    </source>
</reference>
<sequence>MTLDAPSSGLLLIIALSTALWLFSTLSKLPLPPGPPRHWLFGSGISTKTSSSNQIWWIRKSGVRLDYFLIDYRASTSEGTEELISRAIWLLGQQTRWNVPTFGPWKSTN</sequence>
<dbReference type="AlphaFoldDB" id="A0AA39N3K9"/>
<proteinExistence type="predicted"/>
<organism evidence="1 2">
    <name type="scientific">Armillaria borealis</name>
    <dbReference type="NCBI Taxonomy" id="47425"/>
    <lineage>
        <taxon>Eukaryota</taxon>
        <taxon>Fungi</taxon>
        <taxon>Dikarya</taxon>
        <taxon>Basidiomycota</taxon>
        <taxon>Agaricomycotina</taxon>
        <taxon>Agaricomycetes</taxon>
        <taxon>Agaricomycetidae</taxon>
        <taxon>Agaricales</taxon>
        <taxon>Marasmiineae</taxon>
        <taxon>Physalacriaceae</taxon>
        <taxon>Armillaria</taxon>
    </lineage>
</organism>
<name>A0AA39N3K9_9AGAR</name>